<reference evidence="1" key="1">
    <citation type="submission" date="2013-04" db="EMBL/GenBank/DDBJ databases">
        <authorList>
            <person name="Qu J."/>
            <person name="Murali S.C."/>
            <person name="Bandaranaike D."/>
            <person name="Bellair M."/>
            <person name="Blankenburg K."/>
            <person name="Chao H."/>
            <person name="Dinh H."/>
            <person name="Doddapaneni H."/>
            <person name="Downs B."/>
            <person name="Dugan-Rocha S."/>
            <person name="Elkadiri S."/>
            <person name="Gnanaolivu R.D."/>
            <person name="Hernandez B."/>
            <person name="Javaid M."/>
            <person name="Jayaseelan J.C."/>
            <person name="Lee S."/>
            <person name="Li M."/>
            <person name="Ming W."/>
            <person name="Munidasa M."/>
            <person name="Muniz J."/>
            <person name="Nguyen L."/>
            <person name="Ongeri F."/>
            <person name="Osuji N."/>
            <person name="Pu L.-L."/>
            <person name="Puazo M."/>
            <person name="Qu C."/>
            <person name="Quiroz J."/>
            <person name="Raj R."/>
            <person name="Weissenberger G."/>
            <person name="Xin Y."/>
            <person name="Zou X."/>
            <person name="Han Y."/>
            <person name="Richards S."/>
            <person name="Worley K."/>
            <person name="Muzny D."/>
            <person name="Gibbs R."/>
        </authorList>
    </citation>
    <scope>NUCLEOTIDE SEQUENCE</scope>
    <source>
        <strain evidence="1">Sampled in the wild</strain>
    </source>
</reference>
<evidence type="ECO:0000313" key="1">
    <source>
        <dbReference type="EMBL" id="KAG8229942.1"/>
    </source>
</evidence>
<organism evidence="1 2">
    <name type="scientific">Ladona fulva</name>
    <name type="common">Scarce chaser dragonfly</name>
    <name type="synonym">Libellula fulva</name>
    <dbReference type="NCBI Taxonomy" id="123851"/>
    <lineage>
        <taxon>Eukaryota</taxon>
        <taxon>Metazoa</taxon>
        <taxon>Ecdysozoa</taxon>
        <taxon>Arthropoda</taxon>
        <taxon>Hexapoda</taxon>
        <taxon>Insecta</taxon>
        <taxon>Pterygota</taxon>
        <taxon>Palaeoptera</taxon>
        <taxon>Odonata</taxon>
        <taxon>Epiprocta</taxon>
        <taxon>Anisoptera</taxon>
        <taxon>Libelluloidea</taxon>
        <taxon>Libellulidae</taxon>
        <taxon>Ladona</taxon>
    </lineage>
</organism>
<dbReference type="EMBL" id="KZ308455">
    <property type="protein sequence ID" value="KAG8229942.1"/>
    <property type="molecule type" value="Genomic_DNA"/>
</dbReference>
<dbReference type="AlphaFoldDB" id="A0A8K0P1U6"/>
<dbReference type="OrthoDB" id="8040188at2759"/>
<proteinExistence type="predicted"/>
<dbReference type="Proteomes" id="UP000792457">
    <property type="component" value="Unassembled WGS sequence"/>
</dbReference>
<keyword evidence="2" id="KW-1185">Reference proteome</keyword>
<evidence type="ECO:0000313" key="2">
    <source>
        <dbReference type="Proteomes" id="UP000792457"/>
    </source>
</evidence>
<name>A0A8K0P1U6_LADFU</name>
<comment type="caution">
    <text evidence="1">The sequence shown here is derived from an EMBL/GenBank/DDBJ whole genome shotgun (WGS) entry which is preliminary data.</text>
</comment>
<accession>A0A8K0P1U6</accession>
<reference evidence="1" key="2">
    <citation type="submission" date="2017-10" db="EMBL/GenBank/DDBJ databases">
        <title>Ladona fulva Genome sequencing and assembly.</title>
        <authorList>
            <person name="Murali S."/>
            <person name="Richards S."/>
            <person name="Bandaranaike D."/>
            <person name="Bellair M."/>
            <person name="Blankenburg K."/>
            <person name="Chao H."/>
            <person name="Dinh H."/>
            <person name="Doddapaneni H."/>
            <person name="Dugan-Rocha S."/>
            <person name="Elkadiri S."/>
            <person name="Gnanaolivu R."/>
            <person name="Hernandez B."/>
            <person name="Skinner E."/>
            <person name="Javaid M."/>
            <person name="Lee S."/>
            <person name="Li M."/>
            <person name="Ming W."/>
            <person name="Munidasa M."/>
            <person name="Muniz J."/>
            <person name="Nguyen L."/>
            <person name="Hughes D."/>
            <person name="Osuji N."/>
            <person name="Pu L.-L."/>
            <person name="Puazo M."/>
            <person name="Qu C."/>
            <person name="Quiroz J."/>
            <person name="Raj R."/>
            <person name="Weissenberger G."/>
            <person name="Xin Y."/>
            <person name="Zou X."/>
            <person name="Han Y."/>
            <person name="Worley K."/>
            <person name="Muzny D."/>
            <person name="Gibbs R."/>
        </authorList>
    </citation>
    <scope>NUCLEOTIDE SEQUENCE</scope>
    <source>
        <strain evidence="1">Sampled in the wild</strain>
    </source>
</reference>
<sequence length="90" mass="10565">MSEVRKRLRSDVHEQNINVREVRSRRSRDYSLEDEAFRYDPTKEYNKRVVTDKMDQECQFCDTKKFSTATAGMCCMSGKILLAPLEVPPE</sequence>
<gene>
    <name evidence="1" type="ORF">J437_LFUL011086</name>
</gene>
<protein>
    <submittedName>
        <fullName evidence="1">Uncharacterized protein</fullName>
    </submittedName>
</protein>